<dbReference type="InterPro" id="IPR039426">
    <property type="entry name" value="TonB-dep_rcpt-like"/>
</dbReference>
<dbReference type="InterPro" id="IPR008969">
    <property type="entry name" value="CarboxyPept-like_regulatory"/>
</dbReference>
<keyword evidence="10" id="KW-0732">Signal</keyword>
<dbReference type="Gene3D" id="2.40.170.20">
    <property type="entry name" value="TonB-dependent receptor, beta-barrel domain"/>
    <property type="match status" value="1"/>
</dbReference>
<dbReference type="SUPFAM" id="SSF49464">
    <property type="entry name" value="Carboxypeptidase regulatory domain-like"/>
    <property type="match status" value="1"/>
</dbReference>
<feature type="signal peptide" evidence="10">
    <location>
        <begin position="1"/>
        <end position="23"/>
    </location>
</feature>
<dbReference type="Pfam" id="PF13715">
    <property type="entry name" value="CarbopepD_reg_2"/>
    <property type="match status" value="1"/>
</dbReference>
<dbReference type="InterPro" id="IPR000531">
    <property type="entry name" value="Beta-barrel_TonB"/>
</dbReference>
<evidence type="ECO:0000256" key="4">
    <source>
        <dbReference type="ARBA" id="ARBA00022692"/>
    </source>
</evidence>
<accession>A0ABX2FPG3</accession>
<dbReference type="SUPFAM" id="SSF56935">
    <property type="entry name" value="Porins"/>
    <property type="match status" value="1"/>
</dbReference>
<comment type="subcellular location">
    <subcellularLocation>
        <location evidence="1 8">Cell outer membrane</location>
        <topology evidence="1 8">Multi-pass membrane protein</topology>
    </subcellularLocation>
</comment>
<feature type="domain" description="TonB-dependent receptor plug" evidence="12">
    <location>
        <begin position="116"/>
        <end position="234"/>
    </location>
</feature>
<gene>
    <name evidence="13" type="ORF">HNP98_001889</name>
</gene>
<evidence type="ECO:0000259" key="12">
    <source>
        <dbReference type="Pfam" id="PF07715"/>
    </source>
</evidence>
<evidence type="ECO:0000256" key="9">
    <source>
        <dbReference type="RuleBase" id="RU003357"/>
    </source>
</evidence>
<dbReference type="NCBIfam" id="TIGR04057">
    <property type="entry name" value="SusC_RagA_signa"/>
    <property type="match status" value="1"/>
</dbReference>
<evidence type="ECO:0000256" key="8">
    <source>
        <dbReference type="PROSITE-ProRule" id="PRU01360"/>
    </source>
</evidence>
<dbReference type="InterPro" id="IPR012910">
    <property type="entry name" value="Plug_dom"/>
</dbReference>
<keyword evidence="6 8" id="KW-0472">Membrane</keyword>
<feature type="domain" description="TonB-dependent receptor-like beta-barrel" evidence="11">
    <location>
        <begin position="444"/>
        <end position="788"/>
    </location>
</feature>
<proteinExistence type="inferred from homology"/>
<evidence type="ECO:0000259" key="11">
    <source>
        <dbReference type="Pfam" id="PF00593"/>
    </source>
</evidence>
<name>A0ABX2FPG3_9BACT</name>
<keyword evidence="7 8" id="KW-0998">Cell outer membrane</keyword>
<dbReference type="InterPro" id="IPR023997">
    <property type="entry name" value="TonB-dep_OMP_SusC/RagA_CS"/>
</dbReference>
<dbReference type="Gene3D" id="2.170.130.10">
    <property type="entry name" value="TonB-dependent receptor, plug domain"/>
    <property type="match status" value="1"/>
</dbReference>
<keyword evidence="2 8" id="KW-0813">Transport</keyword>
<dbReference type="RefSeq" id="WP_173809797.1">
    <property type="nucleotide sequence ID" value="NZ_JABSNP010000007.1"/>
</dbReference>
<dbReference type="InterPro" id="IPR037066">
    <property type="entry name" value="Plug_dom_sf"/>
</dbReference>
<evidence type="ECO:0000256" key="7">
    <source>
        <dbReference type="ARBA" id="ARBA00023237"/>
    </source>
</evidence>
<evidence type="ECO:0000256" key="10">
    <source>
        <dbReference type="SAM" id="SignalP"/>
    </source>
</evidence>
<dbReference type="Pfam" id="PF07715">
    <property type="entry name" value="Plug"/>
    <property type="match status" value="1"/>
</dbReference>
<reference evidence="13 14" key="1">
    <citation type="submission" date="2020-05" db="EMBL/GenBank/DDBJ databases">
        <title>Genomic Encyclopedia of Type Strains, Phase IV (KMG-V): Genome sequencing to study the core and pangenomes of soil and plant-associated prokaryotes.</title>
        <authorList>
            <person name="Whitman W."/>
        </authorList>
    </citation>
    <scope>NUCLEOTIDE SEQUENCE [LARGE SCALE GENOMIC DNA]</scope>
    <source>
        <strain evidence="13 14">9A</strain>
    </source>
</reference>
<dbReference type="InterPro" id="IPR036942">
    <property type="entry name" value="Beta-barrel_TonB_sf"/>
</dbReference>
<dbReference type="PROSITE" id="PS52016">
    <property type="entry name" value="TONB_DEPENDENT_REC_3"/>
    <property type="match status" value="1"/>
</dbReference>
<keyword evidence="5 9" id="KW-0798">TonB box</keyword>
<dbReference type="InterPro" id="IPR023996">
    <property type="entry name" value="TonB-dep_OMP_SusC/RagA"/>
</dbReference>
<evidence type="ECO:0000256" key="3">
    <source>
        <dbReference type="ARBA" id="ARBA00022452"/>
    </source>
</evidence>
<comment type="caution">
    <text evidence="13">The sequence shown here is derived from an EMBL/GenBank/DDBJ whole genome shotgun (WGS) entry which is preliminary data.</text>
</comment>
<dbReference type="Proteomes" id="UP000779507">
    <property type="component" value="Unassembled WGS sequence"/>
</dbReference>
<evidence type="ECO:0000256" key="2">
    <source>
        <dbReference type="ARBA" id="ARBA00022448"/>
    </source>
</evidence>
<evidence type="ECO:0000256" key="6">
    <source>
        <dbReference type="ARBA" id="ARBA00023136"/>
    </source>
</evidence>
<evidence type="ECO:0000313" key="13">
    <source>
        <dbReference type="EMBL" id="NRT19066.1"/>
    </source>
</evidence>
<dbReference type="EMBL" id="JABSNP010000007">
    <property type="protein sequence ID" value="NRT19066.1"/>
    <property type="molecule type" value="Genomic_DNA"/>
</dbReference>
<evidence type="ECO:0000256" key="1">
    <source>
        <dbReference type="ARBA" id="ARBA00004571"/>
    </source>
</evidence>
<keyword evidence="3 8" id="KW-1134">Transmembrane beta strand</keyword>
<protein>
    <submittedName>
        <fullName evidence="13">TonB-linked SusC/RagA family outer membrane protein</fullName>
    </submittedName>
</protein>
<evidence type="ECO:0000313" key="14">
    <source>
        <dbReference type="Proteomes" id="UP000779507"/>
    </source>
</evidence>
<comment type="similarity">
    <text evidence="8 9">Belongs to the TonB-dependent receptor family.</text>
</comment>
<keyword evidence="4 8" id="KW-0812">Transmembrane</keyword>
<feature type="chain" id="PRO_5046994080" evidence="10">
    <location>
        <begin position="24"/>
        <end position="1037"/>
    </location>
</feature>
<dbReference type="Gene3D" id="2.60.40.1120">
    <property type="entry name" value="Carboxypeptidase-like, regulatory domain"/>
    <property type="match status" value="1"/>
</dbReference>
<dbReference type="NCBIfam" id="TIGR04056">
    <property type="entry name" value="OMP_RagA_SusC"/>
    <property type="match status" value="1"/>
</dbReference>
<organism evidence="13 14">
    <name type="scientific">Hymenobacter caeli</name>
    <dbReference type="NCBI Taxonomy" id="2735894"/>
    <lineage>
        <taxon>Bacteria</taxon>
        <taxon>Pseudomonadati</taxon>
        <taxon>Bacteroidota</taxon>
        <taxon>Cytophagia</taxon>
        <taxon>Cytophagales</taxon>
        <taxon>Hymenobacteraceae</taxon>
        <taxon>Hymenobacter</taxon>
    </lineage>
</organism>
<dbReference type="Pfam" id="PF00593">
    <property type="entry name" value="TonB_dep_Rec_b-barrel"/>
    <property type="match status" value="1"/>
</dbReference>
<keyword evidence="14" id="KW-1185">Reference proteome</keyword>
<sequence length="1037" mass="111432">MKFFTRCKLVLLLSWLLAIPAWAQTQAISGRVSGSDGGGLPGATILEQGTTNGVSTNSDGAFTFSVKPNATLVISSVGYITQTIPVGSRATFNVTLTASATELAEAVVVGYGTQTKQDLTGSIATVGSKEINNVPVLTFEQAIQGKAAGVFIESGGGKLGQATKVRVRGTTSVSGDNQPLYVVDGIPVINDDLSGNGAPTNPLTDLNPNDIENISILKDASASAIYGSRASNGVILITTKRGKSGATHFELGYQTGVSDPTRNRKFLNATDYVALVRESANNTDDILGIPRTDPNGYTAYAESKLQSLSGGNDDYKTGLVNTDWQKELQQRRAATNQYSLSASGGDEKTRFYLAGNYIKQNGIIRNNNFERINTRINIDHKATTKLVLGLNLNLSRTLNNRIDNDNSFGTAYQAVALSPITPVIDPRTGLASGAFNPATGLPNTTFPLYYNPLLSLDNVRNATTVYRTLGNVYAAYDLAKGLTFRSELGIDLLFQTEDYKAGLLTARNTGFTVNGSGYNTTARNTRFTTNNYFTYRPTLGEKNSLEVVAGTAYEERRLDANSVSGQQFPSDAYRLINAAAVISGGSSSSSRSALLSYFGRANYAFDNKYLLTLSGRVDGSSRFSNRYGFFPAASVGWLLTEENFLKNQKILSTLKPRVSIGQTGNQQGFPDNAYTAQYSAGAYGGIATQRPASIANDNLKWETTTQTDAGIDFGFLDGRISGEVDVYQKKTKGLVLNTNLPGITGFTTYFQNVGDMENKGLEFLLTTRNALGAFTWTTSFNAATNINKVTNLGGQVINGGYINRAVEGQPIGVFYAQEFAGADPMNGDALYWKNRTITDGSTVTTVIDHSTGTTNDYNTAARVVLGNPNPRWTGGVTNTLGYKGIELNFTFQGVFGNSIYNGAGQYESVGFGNGLDNQTTDQLDRWQKPGDITNVPQARLFLGNGISNSSRFLSHGDYVRLKTTTLSYTFPTSLLGPAHISNARLFLTGVNLLTFTKYNGADPEVNADYIAGNIGQGNDFYSAPQLRTYTLGVILGF</sequence>
<evidence type="ECO:0000256" key="5">
    <source>
        <dbReference type="ARBA" id="ARBA00023077"/>
    </source>
</evidence>